<dbReference type="Gene3D" id="3.40.50.880">
    <property type="match status" value="1"/>
</dbReference>
<evidence type="ECO:0000259" key="1">
    <source>
        <dbReference type="Pfam" id="PF01965"/>
    </source>
</evidence>
<reference evidence="2 3" key="1">
    <citation type="submission" date="2023-09" db="EMBL/GenBank/DDBJ databases">
        <authorList>
            <person name="Rey-Velasco X."/>
        </authorList>
    </citation>
    <scope>NUCLEOTIDE SEQUENCE [LARGE SCALE GENOMIC DNA]</scope>
    <source>
        <strain evidence="2 3">F388</strain>
    </source>
</reference>
<dbReference type="InterPro" id="IPR002818">
    <property type="entry name" value="DJ-1/PfpI"/>
</dbReference>
<dbReference type="Pfam" id="PF01965">
    <property type="entry name" value="DJ-1_PfpI"/>
    <property type="match status" value="1"/>
</dbReference>
<dbReference type="RefSeq" id="WP_311353207.1">
    <property type="nucleotide sequence ID" value="NZ_JAVRHR010000005.1"/>
</dbReference>
<dbReference type="EMBL" id="JAVRHR010000005">
    <property type="protein sequence ID" value="MDT0608471.1"/>
    <property type="molecule type" value="Genomic_DNA"/>
</dbReference>
<proteinExistence type="predicted"/>
<gene>
    <name evidence="2" type="ORF">RM706_15620</name>
</gene>
<name>A0ABU3AE56_9FLAO</name>
<dbReference type="CDD" id="cd03139">
    <property type="entry name" value="GATase1_PfpI_2"/>
    <property type="match status" value="1"/>
</dbReference>
<comment type="caution">
    <text evidence="2">The sequence shown here is derived from an EMBL/GenBank/DDBJ whole genome shotgun (WGS) entry which is preliminary data.</text>
</comment>
<organism evidence="2 3">
    <name type="scientific">Croceitalea rosinachiae</name>
    <dbReference type="NCBI Taxonomy" id="3075596"/>
    <lineage>
        <taxon>Bacteria</taxon>
        <taxon>Pseudomonadati</taxon>
        <taxon>Bacteroidota</taxon>
        <taxon>Flavobacteriia</taxon>
        <taxon>Flavobacteriales</taxon>
        <taxon>Flavobacteriaceae</taxon>
        <taxon>Croceitalea</taxon>
    </lineage>
</organism>
<dbReference type="GO" id="GO:0016829">
    <property type="term" value="F:lyase activity"/>
    <property type="evidence" value="ECO:0007669"/>
    <property type="project" value="UniProtKB-KW"/>
</dbReference>
<dbReference type="InterPro" id="IPR052158">
    <property type="entry name" value="INH-QAR"/>
</dbReference>
<keyword evidence="3" id="KW-1185">Reference proteome</keyword>
<feature type="domain" description="DJ-1/PfpI" evidence="1">
    <location>
        <begin position="36"/>
        <end position="206"/>
    </location>
</feature>
<dbReference type="SUPFAM" id="SSF52317">
    <property type="entry name" value="Class I glutamine amidotransferase-like"/>
    <property type="match status" value="1"/>
</dbReference>
<keyword evidence="2" id="KW-0456">Lyase</keyword>
<protein>
    <submittedName>
        <fullName evidence="2">DJ-1/PfpI family protein</fullName>
        <ecNumber evidence="2">4.2.1.-</ecNumber>
    </submittedName>
</protein>
<evidence type="ECO:0000313" key="3">
    <source>
        <dbReference type="Proteomes" id="UP001255246"/>
    </source>
</evidence>
<dbReference type="PANTHER" id="PTHR43130">
    <property type="entry name" value="ARAC-FAMILY TRANSCRIPTIONAL REGULATOR"/>
    <property type="match status" value="1"/>
</dbReference>
<dbReference type="EC" id="4.2.1.-" evidence="2"/>
<dbReference type="Proteomes" id="UP001255246">
    <property type="component" value="Unassembled WGS sequence"/>
</dbReference>
<dbReference type="PANTHER" id="PTHR43130:SF14">
    <property type="entry name" value="DJ-1_PFPI DOMAIN-CONTAINING PROTEIN"/>
    <property type="match status" value="1"/>
</dbReference>
<accession>A0ABU3AE56</accession>
<dbReference type="InterPro" id="IPR029062">
    <property type="entry name" value="Class_I_gatase-like"/>
</dbReference>
<evidence type="ECO:0000313" key="2">
    <source>
        <dbReference type="EMBL" id="MDT0608471.1"/>
    </source>
</evidence>
<sequence>MKNILISILCLASFGILKANKNDKVRLDSITEGKRTVGILIFKNAEVLDFAGPFEVFSVSNQIHNNELFEVSVVAKTKEPIIAMNGLSVNPDYSFKDAPDFDVLIISGGMGASLVAQDDEALNWVAKMVEKSELTMSVCTGAAILGKIGKLDDKPYCTHNTVYPFIEKMVPSAKPQKNKRFIQSDEKIFTSAGISAGIDLSFHIVEKFYGKEVAKNTANYMEYKGYE</sequence>